<dbReference type="OrthoDB" id="5342145at2"/>
<accession>A0A2T6AM35</accession>
<sequence length="384" mass="42839">MKATNTNFYSDLEVHDTSISTLIGNKEHFSRIPGDWHVLVADIRNSTQAVQSGNHNQVNLVATGCVIAVLNLAEAHKIAVPFFFGGDGATFLIPGEIREKALSVLEKHNKNTEKNFGFTLAIGSFSVADIYSENIDLRIARVKANQVLNIPVVLGNGLQYAEDRIKNEQFPLETYSEDAPLNLTGMECKWDKIKPPNADQEVVSLIISGCEESDFSRIYSKIMASIDDIYGSVGSRKPISVKRLKIKAGLQRIKDEMKTKLGRWSLPAFLKSFMIANFGELYLRNTDAGISYLQKLVELSDNLTLDGRINTVITGNRSQRKKLMAYLDKLEKLKLIKYGVHVSEESIMSCYVKDISTDQHIHFIDGGNGGYTKAANQLKLKFQD</sequence>
<dbReference type="EMBL" id="QBKQ01000001">
    <property type="protein sequence ID" value="PTX44884.1"/>
    <property type="molecule type" value="Genomic_DNA"/>
</dbReference>
<evidence type="ECO:0008006" key="3">
    <source>
        <dbReference type="Google" id="ProtNLM"/>
    </source>
</evidence>
<dbReference type="Pfam" id="PF11294">
    <property type="entry name" value="DUF3095"/>
    <property type="match status" value="1"/>
</dbReference>
<proteinExistence type="predicted"/>
<dbReference type="RefSeq" id="WP_108170795.1">
    <property type="nucleotide sequence ID" value="NZ_QBKQ01000001.1"/>
</dbReference>
<protein>
    <recommendedName>
        <fullName evidence="3">DUF3095 family protein</fullName>
    </recommendedName>
</protein>
<gene>
    <name evidence="1" type="ORF">C8P64_0868</name>
</gene>
<reference evidence="1 2" key="1">
    <citation type="submission" date="2018-04" db="EMBL/GenBank/DDBJ databases">
        <title>Genomic Encyclopedia of Archaeal and Bacterial Type Strains, Phase II (KMG-II): from individual species to whole genera.</title>
        <authorList>
            <person name="Goeker M."/>
        </authorList>
    </citation>
    <scope>NUCLEOTIDE SEQUENCE [LARGE SCALE GENOMIC DNA]</scope>
    <source>
        <strain evidence="1 2">DSM 23082</strain>
    </source>
</reference>
<evidence type="ECO:0000313" key="2">
    <source>
        <dbReference type="Proteomes" id="UP000244174"/>
    </source>
</evidence>
<organism evidence="1 2">
    <name type="scientific">Christiangramia gaetbulicola</name>
    <dbReference type="NCBI Taxonomy" id="703340"/>
    <lineage>
        <taxon>Bacteria</taxon>
        <taxon>Pseudomonadati</taxon>
        <taxon>Bacteroidota</taxon>
        <taxon>Flavobacteriia</taxon>
        <taxon>Flavobacteriales</taxon>
        <taxon>Flavobacteriaceae</taxon>
        <taxon>Christiangramia</taxon>
    </lineage>
</organism>
<name>A0A2T6AM35_9FLAO</name>
<dbReference type="Proteomes" id="UP000244174">
    <property type="component" value="Unassembled WGS sequence"/>
</dbReference>
<keyword evidence="2" id="KW-1185">Reference proteome</keyword>
<evidence type="ECO:0000313" key="1">
    <source>
        <dbReference type="EMBL" id="PTX44884.1"/>
    </source>
</evidence>
<dbReference type="AlphaFoldDB" id="A0A2T6AM35"/>
<comment type="caution">
    <text evidence="1">The sequence shown here is derived from an EMBL/GenBank/DDBJ whole genome shotgun (WGS) entry which is preliminary data.</text>
</comment>
<dbReference type="InterPro" id="IPR021445">
    <property type="entry name" value="DUF3095"/>
</dbReference>